<evidence type="ECO:0000313" key="1">
    <source>
        <dbReference type="EMBL" id="GMH20789.1"/>
    </source>
</evidence>
<proteinExistence type="predicted"/>
<dbReference type="AlphaFoldDB" id="A0AAD3XY97"/>
<gene>
    <name evidence="1" type="ORF">Nepgr_022631</name>
</gene>
<dbReference type="SUPFAM" id="SSF141562">
    <property type="entry name" value="At5g01610-like"/>
    <property type="match status" value="1"/>
</dbReference>
<comment type="caution">
    <text evidence="1">The sequence shown here is derived from an EMBL/GenBank/DDBJ whole genome shotgun (WGS) entry which is preliminary data.</text>
</comment>
<dbReference type="Proteomes" id="UP001279734">
    <property type="component" value="Unassembled WGS sequence"/>
</dbReference>
<organism evidence="1 2">
    <name type="scientific">Nepenthes gracilis</name>
    <name type="common">Slender pitcher plant</name>
    <dbReference type="NCBI Taxonomy" id="150966"/>
    <lineage>
        <taxon>Eukaryota</taxon>
        <taxon>Viridiplantae</taxon>
        <taxon>Streptophyta</taxon>
        <taxon>Embryophyta</taxon>
        <taxon>Tracheophyta</taxon>
        <taxon>Spermatophyta</taxon>
        <taxon>Magnoliopsida</taxon>
        <taxon>eudicotyledons</taxon>
        <taxon>Gunneridae</taxon>
        <taxon>Pentapetalae</taxon>
        <taxon>Caryophyllales</taxon>
        <taxon>Nepenthaceae</taxon>
        <taxon>Nepenthes</taxon>
    </lineage>
</organism>
<accession>A0AAD3XY97</accession>
<name>A0AAD3XY97_NEPGR</name>
<dbReference type="PANTHER" id="PTHR31676">
    <property type="entry name" value="T31J12.3 PROTEIN-RELATED"/>
    <property type="match status" value="1"/>
</dbReference>
<dbReference type="InterPro" id="IPR007493">
    <property type="entry name" value="DUF538"/>
</dbReference>
<dbReference type="Gene3D" id="2.30.240.10">
    <property type="entry name" value="At5g01610-like"/>
    <property type="match status" value="1"/>
</dbReference>
<keyword evidence="2" id="KW-1185">Reference proteome</keyword>
<dbReference type="Pfam" id="PF04398">
    <property type="entry name" value="DUF538"/>
    <property type="match status" value="1"/>
</dbReference>
<reference evidence="1" key="1">
    <citation type="submission" date="2023-05" db="EMBL/GenBank/DDBJ databases">
        <title>Nepenthes gracilis genome sequencing.</title>
        <authorList>
            <person name="Fukushima K."/>
        </authorList>
    </citation>
    <scope>NUCLEOTIDE SEQUENCE</scope>
    <source>
        <strain evidence="1">SING2019-196</strain>
    </source>
</reference>
<evidence type="ECO:0000313" key="2">
    <source>
        <dbReference type="Proteomes" id="UP001279734"/>
    </source>
</evidence>
<dbReference type="PANTHER" id="PTHR31676:SF7">
    <property type="entry name" value="DUF538 DOMAIN-CONTAINING PROTEIN"/>
    <property type="match status" value="1"/>
</dbReference>
<dbReference type="EMBL" id="BSYO01000022">
    <property type="protein sequence ID" value="GMH20789.1"/>
    <property type="molecule type" value="Genomic_DNA"/>
</dbReference>
<dbReference type="InterPro" id="IPR036758">
    <property type="entry name" value="At5g01610-like"/>
</dbReference>
<sequence length="148" mass="16472">MASQITENHREGAQVYHGAEICKQKSRELLEEISLPKGLLPLNDIVEFGYDRSTGFVWVKQKSAIKHHFAKIGKTVSYGTEVTAIVESRRMKRLTGVKSRELLIWVTVNEIYVDDPSSGKITFGTPTGISRSFPASAFEGDDVKNDGK</sequence>
<protein>
    <submittedName>
        <fullName evidence="1">Uncharacterized protein</fullName>
    </submittedName>
</protein>